<name>A0ABN1D6M2_9ACTN</name>
<sequence length="83" mass="9116">MPPRAPASREHPLGRLRRSTSRTPRTPPPTRADDIFGKRNVDYARAAAEAGVHELFVDFGQTPATLAQRVDLAGRFIEGARHG</sequence>
<protein>
    <submittedName>
        <fullName evidence="2">Uncharacterized protein</fullName>
    </submittedName>
</protein>
<dbReference type="EMBL" id="BAAABZ010000042">
    <property type="protein sequence ID" value="GAA0535806.1"/>
    <property type="molecule type" value="Genomic_DNA"/>
</dbReference>
<reference evidence="2 3" key="1">
    <citation type="journal article" date="2019" name="Int. J. Syst. Evol. Microbiol.">
        <title>The Global Catalogue of Microorganisms (GCM) 10K type strain sequencing project: providing services to taxonomists for standard genome sequencing and annotation.</title>
        <authorList>
            <consortium name="The Broad Institute Genomics Platform"/>
            <consortium name="The Broad Institute Genome Sequencing Center for Infectious Disease"/>
            <person name="Wu L."/>
            <person name="Ma J."/>
        </authorList>
    </citation>
    <scope>NUCLEOTIDE SEQUENCE [LARGE SCALE GENOMIC DNA]</scope>
    <source>
        <strain evidence="2 3">JCM 5052</strain>
    </source>
</reference>
<proteinExistence type="predicted"/>
<evidence type="ECO:0000256" key="1">
    <source>
        <dbReference type="SAM" id="MobiDB-lite"/>
    </source>
</evidence>
<evidence type="ECO:0000313" key="3">
    <source>
        <dbReference type="Proteomes" id="UP001501576"/>
    </source>
</evidence>
<gene>
    <name evidence="2" type="ORF">GCM10010390_41990</name>
</gene>
<accession>A0ABN1D6M2</accession>
<dbReference type="Proteomes" id="UP001501576">
    <property type="component" value="Unassembled WGS sequence"/>
</dbReference>
<comment type="caution">
    <text evidence="2">The sequence shown here is derived from an EMBL/GenBank/DDBJ whole genome shotgun (WGS) entry which is preliminary data.</text>
</comment>
<organism evidence="2 3">
    <name type="scientific">Streptomyces mordarskii</name>
    <dbReference type="NCBI Taxonomy" id="1226758"/>
    <lineage>
        <taxon>Bacteria</taxon>
        <taxon>Bacillati</taxon>
        <taxon>Actinomycetota</taxon>
        <taxon>Actinomycetes</taxon>
        <taxon>Kitasatosporales</taxon>
        <taxon>Streptomycetaceae</taxon>
        <taxon>Streptomyces</taxon>
    </lineage>
</organism>
<feature type="region of interest" description="Disordered" evidence="1">
    <location>
        <begin position="1"/>
        <end position="35"/>
    </location>
</feature>
<keyword evidence="3" id="KW-1185">Reference proteome</keyword>
<evidence type="ECO:0000313" key="2">
    <source>
        <dbReference type="EMBL" id="GAA0535806.1"/>
    </source>
</evidence>